<feature type="transmembrane region" description="Helical" evidence="7">
    <location>
        <begin position="293"/>
        <end position="318"/>
    </location>
</feature>
<feature type="transmembrane region" description="Helical" evidence="7">
    <location>
        <begin position="385"/>
        <end position="406"/>
    </location>
</feature>
<feature type="transmembrane region" description="Helical" evidence="7">
    <location>
        <begin position="444"/>
        <end position="468"/>
    </location>
</feature>
<proteinExistence type="inferred from homology"/>
<dbReference type="Proteomes" id="UP000694892">
    <property type="component" value="Chromosome 8L"/>
</dbReference>
<feature type="transmembrane region" description="Helical" evidence="7">
    <location>
        <begin position="89"/>
        <end position="110"/>
    </location>
</feature>
<gene>
    <name evidence="8" type="ORF">XELAEV_18038777mg</name>
</gene>
<evidence type="ECO:0000313" key="9">
    <source>
        <dbReference type="Proteomes" id="UP000694892"/>
    </source>
</evidence>
<feature type="transmembrane region" description="Helical" evidence="7">
    <location>
        <begin position="412"/>
        <end position="437"/>
    </location>
</feature>
<evidence type="ECO:0000256" key="4">
    <source>
        <dbReference type="ARBA" id="ARBA00022989"/>
    </source>
</evidence>
<dbReference type="PANTHER" id="PTHR23505">
    <property type="entry name" value="SPINSTER"/>
    <property type="match status" value="1"/>
</dbReference>
<evidence type="ECO:0000256" key="7">
    <source>
        <dbReference type="SAM" id="Phobius"/>
    </source>
</evidence>
<evidence type="ECO:0000313" key="8">
    <source>
        <dbReference type="EMBL" id="OCT67479.1"/>
    </source>
</evidence>
<dbReference type="Pfam" id="PF07690">
    <property type="entry name" value="MFS_1"/>
    <property type="match status" value="1"/>
</dbReference>
<sequence length="474" mass="52737">MTKKSKIVIPNHSIGVQLFSTPDHNCLTINITHSSSLIQELLKKLHLSKSQNLENSTTSQQSGNDKDVEKNGDIDQEAEKKPKMNKCYALLYIVTISFITLVTNVDRIVFQTVLPTVKKELEMQSHWSKLLEIVFICSCILLAPVFGYYSSRGIRRNMFIGAAGLVITGTVTAIFIPKKEFWFFLCLRSLVEAIKNNYIGCAPAMIRDLFDSSQENRILALFFFSNCFTGIIGIICGFFLANNTYTSWRQALMIPLGLHLASVMVLPILMHLPGHGALRFKRKDPHKKTSFMFKVKALLTCRTFIFCIIGYGAGMFAYRGVTVWGPTLLKTSRNGTQIQVPCVASICTFDDKIIFAVLKSFSDAIGLTVSALISGKVVKANAHRLPLISAVTLLTAGHMIGCGVVWTRMTIIIPYVFFFVSSILLSMIQIFIVEIILKIVLPDAFGFAFATKSAVAWLLGQLGGVYIVDWVSRI</sequence>
<feature type="transmembrane region" description="Helical" evidence="7">
    <location>
        <begin position="353"/>
        <end position="373"/>
    </location>
</feature>
<evidence type="ECO:0008006" key="10">
    <source>
        <dbReference type="Google" id="ProtNLM"/>
    </source>
</evidence>
<name>A0A974C6K6_XENLA</name>
<dbReference type="InterPro" id="IPR011701">
    <property type="entry name" value="MFS"/>
</dbReference>
<comment type="subcellular location">
    <subcellularLocation>
        <location evidence="1">Membrane</location>
        <topology evidence="1">Multi-pass membrane protein</topology>
    </subcellularLocation>
</comment>
<dbReference type="GO" id="GO:0022857">
    <property type="term" value="F:transmembrane transporter activity"/>
    <property type="evidence" value="ECO:0007669"/>
    <property type="project" value="InterPro"/>
</dbReference>
<comment type="similarity">
    <text evidence="6">Belongs to the major facilitator superfamily. Spinster (TC 2.A.1.49) family.</text>
</comment>
<dbReference type="SUPFAM" id="SSF103473">
    <property type="entry name" value="MFS general substrate transporter"/>
    <property type="match status" value="1"/>
</dbReference>
<protein>
    <recommendedName>
        <fullName evidence="10">Major facilitator superfamily (MFS) profile domain-containing protein</fullName>
    </recommendedName>
</protein>
<keyword evidence="5 7" id="KW-0472">Membrane</keyword>
<dbReference type="Gene3D" id="1.20.1250.20">
    <property type="entry name" value="MFS general substrate transporter like domains"/>
    <property type="match status" value="1"/>
</dbReference>
<dbReference type="AlphaFoldDB" id="A0A974C6K6"/>
<dbReference type="GO" id="GO:0016020">
    <property type="term" value="C:membrane"/>
    <property type="evidence" value="ECO:0007669"/>
    <property type="project" value="UniProtKB-SubCell"/>
</dbReference>
<keyword evidence="4 7" id="KW-1133">Transmembrane helix</keyword>
<accession>A0A974C6K6</accession>
<dbReference type="PANTHER" id="PTHR23505:SF98">
    <property type="entry name" value="PROTEIN SPINSTER HOMOLOG 1-LIKE"/>
    <property type="match status" value="1"/>
</dbReference>
<dbReference type="InterPro" id="IPR044770">
    <property type="entry name" value="MFS_spinster-like"/>
</dbReference>
<evidence type="ECO:0000256" key="5">
    <source>
        <dbReference type="ARBA" id="ARBA00023136"/>
    </source>
</evidence>
<organism evidence="8 9">
    <name type="scientific">Xenopus laevis</name>
    <name type="common">African clawed frog</name>
    <dbReference type="NCBI Taxonomy" id="8355"/>
    <lineage>
        <taxon>Eukaryota</taxon>
        <taxon>Metazoa</taxon>
        <taxon>Chordata</taxon>
        <taxon>Craniata</taxon>
        <taxon>Vertebrata</taxon>
        <taxon>Euteleostomi</taxon>
        <taxon>Amphibia</taxon>
        <taxon>Batrachia</taxon>
        <taxon>Anura</taxon>
        <taxon>Pipoidea</taxon>
        <taxon>Pipidae</taxon>
        <taxon>Xenopodinae</taxon>
        <taxon>Xenopus</taxon>
        <taxon>Xenopus</taxon>
    </lineage>
</organism>
<feature type="transmembrane region" description="Helical" evidence="7">
    <location>
        <begin position="218"/>
        <end position="240"/>
    </location>
</feature>
<feature type="transmembrane region" description="Helical" evidence="7">
    <location>
        <begin position="158"/>
        <end position="176"/>
    </location>
</feature>
<dbReference type="InterPro" id="IPR036259">
    <property type="entry name" value="MFS_trans_sf"/>
</dbReference>
<reference evidence="9" key="1">
    <citation type="journal article" date="2016" name="Nature">
        <title>Genome evolution in the allotetraploid frog Xenopus laevis.</title>
        <authorList>
            <person name="Session A.M."/>
            <person name="Uno Y."/>
            <person name="Kwon T."/>
            <person name="Chapman J.A."/>
            <person name="Toyoda A."/>
            <person name="Takahashi S."/>
            <person name="Fukui A."/>
            <person name="Hikosaka A."/>
            <person name="Suzuki A."/>
            <person name="Kondo M."/>
            <person name="van Heeringen S.J."/>
            <person name="Quigley I."/>
            <person name="Heinz S."/>
            <person name="Ogino H."/>
            <person name="Ochi H."/>
            <person name="Hellsten U."/>
            <person name="Lyons J.B."/>
            <person name="Simakov O."/>
            <person name="Putnam N."/>
            <person name="Stites J."/>
            <person name="Kuroki Y."/>
            <person name="Tanaka T."/>
            <person name="Michiue T."/>
            <person name="Watanabe M."/>
            <person name="Bogdanovic O."/>
            <person name="Lister R."/>
            <person name="Georgiou G."/>
            <person name="Paranjpe S.S."/>
            <person name="van Kruijsbergen I."/>
            <person name="Shu S."/>
            <person name="Carlson J."/>
            <person name="Kinoshita T."/>
            <person name="Ohta Y."/>
            <person name="Mawaribuchi S."/>
            <person name="Jenkins J."/>
            <person name="Grimwood J."/>
            <person name="Schmutz J."/>
            <person name="Mitros T."/>
            <person name="Mozaffari S.V."/>
            <person name="Suzuki Y."/>
            <person name="Haramoto Y."/>
            <person name="Yamamoto T.S."/>
            <person name="Takagi C."/>
            <person name="Heald R."/>
            <person name="Miller K."/>
            <person name="Haudenschild C."/>
            <person name="Kitzman J."/>
            <person name="Nakayama T."/>
            <person name="Izutsu Y."/>
            <person name="Robert J."/>
            <person name="Fortriede J."/>
            <person name="Burns K."/>
            <person name="Lotay V."/>
            <person name="Karimi K."/>
            <person name="Yasuoka Y."/>
            <person name="Dichmann D.S."/>
            <person name="Flajnik M.F."/>
            <person name="Houston D.W."/>
            <person name="Shendure J."/>
            <person name="DuPasquier L."/>
            <person name="Vize P.D."/>
            <person name="Zorn A.M."/>
            <person name="Ito M."/>
            <person name="Marcotte E.M."/>
            <person name="Wallingford J.B."/>
            <person name="Ito Y."/>
            <person name="Asashima M."/>
            <person name="Ueno N."/>
            <person name="Matsuda Y."/>
            <person name="Veenstra G.J."/>
            <person name="Fujiyama A."/>
            <person name="Harland R.M."/>
            <person name="Taira M."/>
            <person name="Rokhsar D.S."/>
        </authorList>
    </citation>
    <scope>NUCLEOTIDE SEQUENCE [LARGE SCALE GENOMIC DNA]</scope>
    <source>
        <strain evidence="9">J</strain>
    </source>
</reference>
<evidence type="ECO:0000256" key="6">
    <source>
        <dbReference type="ARBA" id="ARBA00024338"/>
    </source>
</evidence>
<keyword evidence="3 7" id="KW-0812">Transmembrane</keyword>
<evidence type="ECO:0000256" key="2">
    <source>
        <dbReference type="ARBA" id="ARBA00022448"/>
    </source>
</evidence>
<dbReference type="EMBL" id="CM004480">
    <property type="protein sequence ID" value="OCT67479.1"/>
    <property type="molecule type" value="Genomic_DNA"/>
</dbReference>
<evidence type="ECO:0000256" key="1">
    <source>
        <dbReference type="ARBA" id="ARBA00004141"/>
    </source>
</evidence>
<keyword evidence="2" id="KW-0813">Transport</keyword>
<dbReference type="OMA" id="LEIVFIC"/>
<evidence type="ECO:0000256" key="3">
    <source>
        <dbReference type="ARBA" id="ARBA00022692"/>
    </source>
</evidence>
<feature type="transmembrane region" description="Helical" evidence="7">
    <location>
        <begin position="252"/>
        <end position="272"/>
    </location>
</feature>
<feature type="transmembrane region" description="Helical" evidence="7">
    <location>
        <begin position="130"/>
        <end position="149"/>
    </location>
</feature>